<evidence type="ECO:0000313" key="12">
    <source>
        <dbReference type="EMBL" id="GBQ92228.1"/>
    </source>
</evidence>
<keyword evidence="3 8" id="KW-0028">Amino-acid biosynthesis</keyword>
<dbReference type="NCBIfam" id="NF001312">
    <property type="entry name" value="PRK00258.1-4"/>
    <property type="match status" value="1"/>
</dbReference>
<gene>
    <name evidence="8" type="primary">aroE</name>
    <name evidence="12" type="ORF">AA0535_2491</name>
</gene>
<dbReference type="InterPro" id="IPR011342">
    <property type="entry name" value="Shikimate_DH"/>
</dbReference>
<dbReference type="Pfam" id="PF18317">
    <property type="entry name" value="SDH_C"/>
    <property type="match status" value="1"/>
</dbReference>
<comment type="subunit">
    <text evidence="8">Homodimer.</text>
</comment>
<feature type="binding site" evidence="8">
    <location>
        <position position="259"/>
    </location>
    <ligand>
        <name>shikimate</name>
        <dbReference type="ChEBI" id="CHEBI:36208"/>
    </ligand>
</feature>
<comment type="caution">
    <text evidence="8">Lacks conserved residue(s) required for the propagation of feature annotation.</text>
</comment>
<feature type="binding site" evidence="8">
    <location>
        <position position="104"/>
    </location>
    <ligand>
        <name>shikimate</name>
        <dbReference type="ChEBI" id="CHEBI:36208"/>
    </ligand>
</feature>
<dbReference type="InterPro" id="IPR006151">
    <property type="entry name" value="Shikm_DH/Glu-tRNA_Rdtase"/>
</dbReference>
<dbReference type="PANTHER" id="PTHR21089">
    <property type="entry name" value="SHIKIMATE DEHYDROGENASE"/>
    <property type="match status" value="1"/>
</dbReference>
<dbReference type="InterPro" id="IPR013708">
    <property type="entry name" value="Shikimate_DH-bd_N"/>
</dbReference>
<evidence type="ECO:0000256" key="3">
    <source>
        <dbReference type="ARBA" id="ARBA00022605"/>
    </source>
</evidence>
<feature type="domain" description="Shikimate dehydrogenase substrate binding N-terminal" evidence="10">
    <location>
        <begin position="49"/>
        <end position="131"/>
    </location>
</feature>
<protein>
    <recommendedName>
        <fullName evidence="2 8">Shikimate dehydrogenase (NADP(+))</fullName>
        <shortName evidence="8">SDH</shortName>
        <ecNumber evidence="2 8">1.1.1.25</ecNumber>
    </recommendedName>
</protein>
<evidence type="ECO:0000256" key="4">
    <source>
        <dbReference type="ARBA" id="ARBA00022857"/>
    </source>
</evidence>
<keyword evidence="6 8" id="KW-0057">Aromatic amino acid biosynthesis</keyword>
<comment type="similarity">
    <text evidence="8">Belongs to the shikimate dehydrogenase family.</text>
</comment>
<dbReference type="EC" id="1.1.1.25" evidence="2 8"/>
<keyword evidence="5 8" id="KW-0560">Oxidoreductase</keyword>
<comment type="catalytic activity">
    <reaction evidence="7 8">
        <text>shikimate + NADP(+) = 3-dehydroshikimate + NADPH + H(+)</text>
        <dbReference type="Rhea" id="RHEA:17737"/>
        <dbReference type="ChEBI" id="CHEBI:15378"/>
        <dbReference type="ChEBI" id="CHEBI:16630"/>
        <dbReference type="ChEBI" id="CHEBI:36208"/>
        <dbReference type="ChEBI" id="CHEBI:57783"/>
        <dbReference type="ChEBI" id="CHEBI:58349"/>
        <dbReference type="EC" id="1.1.1.25"/>
    </reaction>
</comment>
<comment type="function">
    <text evidence="8">Involved in the biosynthesis of the chorismate, which leads to the biosynthesis of aromatic amino acids. Catalyzes the reversible NADPH linked reduction of 3-dehydroshikimate (DHSA) to yield shikimate (SA).</text>
</comment>
<evidence type="ECO:0000256" key="2">
    <source>
        <dbReference type="ARBA" id="ARBA00012962"/>
    </source>
</evidence>
<proteinExistence type="inferred from homology"/>
<evidence type="ECO:0000256" key="6">
    <source>
        <dbReference type="ARBA" id="ARBA00023141"/>
    </source>
</evidence>
<feature type="binding site" evidence="8">
    <location>
        <begin position="57"/>
        <end position="59"/>
    </location>
    <ligand>
        <name>shikimate</name>
        <dbReference type="ChEBI" id="CHEBI:36208"/>
    </ligand>
</feature>
<feature type="binding site" evidence="8">
    <location>
        <position position="145"/>
    </location>
    <ligand>
        <name>shikimate</name>
        <dbReference type="ChEBI" id="CHEBI:36208"/>
    </ligand>
</feature>
<keyword evidence="4 8" id="KW-0521">NADP</keyword>
<evidence type="ECO:0000259" key="9">
    <source>
        <dbReference type="Pfam" id="PF01488"/>
    </source>
</evidence>
<dbReference type="SUPFAM" id="SSF51735">
    <property type="entry name" value="NAD(P)-binding Rossmann-fold domains"/>
    <property type="match status" value="1"/>
</dbReference>
<feature type="domain" description="Quinate/shikimate 5-dehydrogenase/glutamyl-tRNA reductase" evidence="9">
    <location>
        <begin position="162"/>
        <end position="230"/>
    </location>
</feature>
<evidence type="ECO:0000259" key="11">
    <source>
        <dbReference type="Pfam" id="PF18317"/>
    </source>
</evidence>
<dbReference type="HAMAP" id="MF_00222">
    <property type="entry name" value="Shikimate_DH_AroE"/>
    <property type="match status" value="1"/>
</dbReference>
<dbReference type="RefSeq" id="WP_264816844.1">
    <property type="nucleotide sequence ID" value="NZ_BAPV01000057.1"/>
</dbReference>
<dbReference type="Gene3D" id="3.40.50.10860">
    <property type="entry name" value="Leucine Dehydrogenase, chain A, domain 1"/>
    <property type="match status" value="1"/>
</dbReference>
<feature type="binding site" evidence="8">
    <location>
        <position position="280"/>
    </location>
    <ligand>
        <name>NADP(+)</name>
        <dbReference type="ChEBI" id="CHEBI:58349"/>
    </ligand>
</feature>
<comment type="caution">
    <text evidence="12">The sequence shown here is derived from an EMBL/GenBank/DDBJ whole genome shotgun (WGS) entry which is preliminary data.</text>
</comment>
<dbReference type="Proteomes" id="UP001062776">
    <property type="component" value="Unassembled WGS sequence"/>
</dbReference>
<evidence type="ECO:0000256" key="5">
    <source>
        <dbReference type="ARBA" id="ARBA00023002"/>
    </source>
</evidence>
<dbReference type="Gene3D" id="3.40.50.720">
    <property type="entry name" value="NAD(P)-binding Rossmann-like Domain"/>
    <property type="match status" value="1"/>
</dbReference>
<reference evidence="12" key="1">
    <citation type="submission" date="2013-04" db="EMBL/GenBank/DDBJ databases">
        <title>The genome sequencing project of 58 acetic acid bacteria.</title>
        <authorList>
            <person name="Okamoto-Kainuma A."/>
            <person name="Ishikawa M."/>
            <person name="Umino S."/>
            <person name="Koizumi Y."/>
            <person name="Shiwa Y."/>
            <person name="Yoshikawa H."/>
            <person name="Matsutani M."/>
            <person name="Matsushita K."/>
        </authorList>
    </citation>
    <scope>NUCLEOTIDE SEQUENCE</scope>
    <source>
        <strain evidence="12">NRIC 0535</strain>
    </source>
</reference>
<dbReference type="NCBIfam" id="TIGR00507">
    <property type="entry name" value="aroE"/>
    <property type="match status" value="1"/>
</dbReference>
<feature type="binding site" evidence="8">
    <location>
        <position position="287"/>
    </location>
    <ligand>
        <name>shikimate</name>
        <dbReference type="ChEBI" id="CHEBI:36208"/>
    </ligand>
</feature>
<dbReference type="InterPro" id="IPR036291">
    <property type="entry name" value="NAD(P)-bd_dom_sf"/>
</dbReference>
<evidence type="ECO:0000259" key="10">
    <source>
        <dbReference type="Pfam" id="PF08501"/>
    </source>
</evidence>
<evidence type="ECO:0000256" key="7">
    <source>
        <dbReference type="ARBA" id="ARBA00049442"/>
    </source>
</evidence>
<dbReference type="InterPro" id="IPR041121">
    <property type="entry name" value="SDH_C"/>
</dbReference>
<keyword evidence="13" id="KW-1185">Reference proteome</keyword>
<sequence length="315" mass="33448">MGTETGAAIAALLERHLNGEMSFDQARVALDALFTKDLYPQGRPVLAAVTGWPLTYTRSPILHNGWCAHYGINGLYLRLPLKPENFERGVRALQALGFAGLNVTIPHKEAAYALVDRHTHDARRAGAVNTLVFEADGSIEGGCTDGIGYLDSLREAGVTLPRRALVLGAGGAARAVCAALLDAGCRVTLANRTKARAEALSAALGGGHVIDWQDWPDHLAEAELLTNTTSLGMTGQDVFDWAGSLTKAAGSLVVSDIVYVPLETPLLAAAQARGLATVDGLGMLIHQARPGFEAWFGRRPEVTPGLRARLIETLD</sequence>
<dbReference type="InterPro" id="IPR046346">
    <property type="entry name" value="Aminoacid_DH-like_N_sf"/>
</dbReference>
<evidence type="ECO:0000256" key="8">
    <source>
        <dbReference type="HAMAP-Rule" id="MF_00222"/>
    </source>
</evidence>
<dbReference type="SUPFAM" id="SSF53223">
    <property type="entry name" value="Aminoacid dehydrogenase-like, N-terminal domain"/>
    <property type="match status" value="1"/>
</dbReference>
<feature type="binding site" evidence="8">
    <location>
        <position position="129"/>
    </location>
    <ligand>
        <name>shikimate</name>
        <dbReference type="ChEBI" id="CHEBI:36208"/>
    </ligand>
</feature>
<dbReference type="EMBL" id="BAPV01000057">
    <property type="protein sequence ID" value="GBQ92228.1"/>
    <property type="molecule type" value="Genomic_DNA"/>
</dbReference>
<organism evidence="12 13">
    <name type="scientific">Asaia krungthepensis NRIC 0535</name>
    <dbReference type="NCBI Taxonomy" id="1307925"/>
    <lineage>
        <taxon>Bacteria</taxon>
        <taxon>Pseudomonadati</taxon>
        <taxon>Pseudomonadota</taxon>
        <taxon>Alphaproteobacteria</taxon>
        <taxon>Acetobacterales</taxon>
        <taxon>Acetobacteraceae</taxon>
        <taxon>Asaia</taxon>
    </lineage>
</organism>
<feature type="binding site" evidence="8">
    <location>
        <begin position="191"/>
        <end position="196"/>
    </location>
    <ligand>
        <name>NADP(+)</name>
        <dbReference type="ChEBI" id="CHEBI:58349"/>
    </ligand>
</feature>
<dbReference type="Pfam" id="PF01488">
    <property type="entry name" value="Shikimate_DH"/>
    <property type="match status" value="1"/>
</dbReference>
<comment type="pathway">
    <text evidence="1 8">Metabolic intermediate biosynthesis; chorismate biosynthesis; chorismate from D-erythrose 4-phosphate and phosphoenolpyruvate: step 4/7.</text>
</comment>
<feature type="binding site" evidence="8">
    <location>
        <begin position="168"/>
        <end position="172"/>
    </location>
    <ligand>
        <name>NADP(+)</name>
        <dbReference type="ChEBI" id="CHEBI:58349"/>
    </ligand>
</feature>
<evidence type="ECO:0000256" key="1">
    <source>
        <dbReference type="ARBA" id="ARBA00004871"/>
    </source>
</evidence>
<dbReference type="Pfam" id="PF08501">
    <property type="entry name" value="Shikimate_dh_N"/>
    <property type="match status" value="1"/>
</dbReference>
<feature type="active site" description="Proton acceptor" evidence="8">
    <location>
        <position position="108"/>
    </location>
</feature>
<feature type="binding site" evidence="8">
    <location>
        <position position="257"/>
    </location>
    <ligand>
        <name>NADP(+)</name>
        <dbReference type="ChEBI" id="CHEBI:58349"/>
    </ligand>
</feature>
<feature type="domain" description="SDH C-terminal" evidence="11">
    <location>
        <begin position="280"/>
        <end position="303"/>
    </location>
</feature>
<dbReference type="PANTHER" id="PTHR21089:SF1">
    <property type="entry name" value="BIFUNCTIONAL 3-DEHYDROQUINATE DEHYDRATASE_SHIKIMATE DEHYDROGENASE, CHLOROPLASTIC"/>
    <property type="match status" value="1"/>
</dbReference>
<name>A0ABQ0Q5C1_9PROT</name>
<accession>A0ABQ0Q5C1</accession>
<dbReference type="CDD" id="cd01065">
    <property type="entry name" value="NAD_bind_Shikimate_DH"/>
    <property type="match status" value="1"/>
</dbReference>
<evidence type="ECO:0000313" key="13">
    <source>
        <dbReference type="Proteomes" id="UP001062776"/>
    </source>
</evidence>
<dbReference type="InterPro" id="IPR022893">
    <property type="entry name" value="Shikimate_DH_fam"/>
</dbReference>